<feature type="domain" description="Carrier" evidence="8">
    <location>
        <begin position="3006"/>
        <end position="3079"/>
    </location>
</feature>
<comment type="similarity">
    <text evidence="5">Belongs to the NRP synthetase family.</text>
</comment>
<evidence type="ECO:0000256" key="2">
    <source>
        <dbReference type="ARBA" id="ARBA00022553"/>
    </source>
</evidence>
<dbReference type="Gene3D" id="3.30.559.10">
    <property type="entry name" value="Chloramphenicol acetyltransferase-like domain"/>
    <property type="match status" value="9"/>
</dbReference>
<dbReference type="GO" id="GO:0019748">
    <property type="term" value="P:secondary metabolic process"/>
    <property type="evidence" value="ECO:0007669"/>
    <property type="project" value="UniProtKB-ARBA"/>
</dbReference>
<dbReference type="Gene3D" id="3.30.300.30">
    <property type="match status" value="5"/>
</dbReference>
<dbReference type="NCBIfam" id="NF003417">
    <property type="entry name" value="PRK04813.1"/>
    <property type="match status" value="7"/>
</dbReference>
<dbReference type="InterPro" id="IPR045851">
    <property type="entry name" value="AMP-bd_C_sf"/>
</dbReference>
<feature type="domain" description="Carrier" evidence="8">
    <location>
        <begin position="4093"/>
        <end position="4169"/>
    </location>
</feature>
<keyword evidence="2" id="KW-0597">Phosphoprotein</keyword>
<dbReference type="PANTHER" id="PTHR45398">
    <property type="match status" value="1"/>
</dbReference>
<keyword evidence="4" id="KW-0677">Repeat</keyword>
<dbReference type="CDD" id="cd19545">
    <property type="entry name" value="FUM14_C_NRPS-like"/>
    <property type="match status" value="2"/>
</dbReference>
<feature type="region of interest" description="Disordered" evidence="7">
    <location>
        <begin position="135"/>
        <end position="158"/>
    </location>
</feature>
<dbReference type="PROSITE" id="PS50075">
    <property type="entry name" value="CARRIER"/>
    <property type="match status" value="6"/>
</dbReference>
<name>A0A093X843_TALMA</name>
<feature type="domain" description="Carrier" evidence="8">
    <location>
        <begin position="1524"/>
        <end position="1600"/>
    </location>
</feature>
<dbReference type="Gene3D" id="1.10.1200.10">
    <property type="entry name" value="ACP-like"/>
    <property type="match status" value="6"/>
</dbReference>
<feature type="domain" description="Carrier" evidence="8">
    <location>
        <begin position="5630"/>
        <end position="5706"/>
    </location>
</feature>
<dbReference type="FunFam" id="3.30.559.10:FF:000016">
    <property type="entry name" value="Nonribosomal peptide synthase Pes1"/>
    <property type="match status" value="2"/>
</dbReference>
<dbReference type="PROSITE" id="PS00012">
    <property type="entry name" value="PHOSPHOPANTETHEINE"/>
    <property type="match status" value="2"/>
</dbReference>
<dbReference type="CDD" id="cd19534">
    <property type="entry name" value="E_NRPS"/>
    <property type="match status" value="1"/>
</dbReference>
<evidence type="ECO:0000256" key="3">
    <source>
        <dbReference type="ARBA" id="ARBA00022598"/>
    </source>
</evidence>
<dbReference type="CDD" id="cd05918">
    <property type="entry name" value="A_NRPS_SidN3_like"/>
    <property type="match status" value="5"/>
</dbReference>
<dbReference type="InterPro" id="IPR036736">
    <property type="entry name" value="ACP-like_sf"/>
</dbReference>
<dbReference type="FunFam" id="3.30.559.30:FF:000003">
    <property type="entry name" value="Nonribosomal peptide synthase SidD"/>
    <property type="match status" value="2"/>
</dbReference>
<dbReference type="HOGENOM" id="CLU_000022_60_6_1"/>
<dbReference type="InterPro" id="IPR009081">
    <property type="entry name" value="PP-bd_ACP"/>
</dbReference>
<feature type="coiled-coil region" evidence="6">
    <location>
        <begin position="1199"/>
        <end position="1226"/>
    </location>
</feature>
<dbReference type="PROSITE" id="PS00455">
    <property type="entry name" value="AMP_BINDING"/>
    <property type="match status" value="3"/>
</dbReference>
<evidence type="ECO:0000256" key="7">
    <source>
        <dbReference type="SAM" id="MobiDB-lite"/>
    </source>
</evidence>
<dbReference type="SUPFAM" id="SSF47336">
    <property type="entry name" value="ACP-like"/>
    <property type="match status" value="6"/>
</dbReference>
<organism evidence="9">
    <name type="scientific">Talaromyces marneffei PM1</name>
    <dbReference type="NCBI Taxonomy" id="1077442"/>
    <lineage>
        <taxon>Eukaryota</taxon>
        <taxon>Fungi</taxon>
        <taxon>Dikarya</taxon>
        <taxon>Ascomycota</taxon>
        <taxon>Pezizomycotina</taxon>
        <taxon>Eurotiomycetes</taxon>
        <taxon>Eurotiomycetidae</taxon>
        <taxon>Eurotiales</taxon>
        <taxon>Trichocomaceae</taxon>
        <taxon>Talaromyces</taxon>
        <taxon>Talaromyces sect. Talaromyces</taxon>
    </lineage>
</organism>
<dbReference type="FunFam" id="1.10.1200.10:FF:000005">
    <property type="entry name" value="Nonribosomal peptide synthetase 1"/>
    <property type="match status" value="1"/>
</dbReference>
<feature type="domain" description="Carrier" evidence="8">
    <location>
        <begin position="51"/>
        <end position="124"/>
    </location>
</feature>
<dbReference type="InterPro" id="IPR010071">
    <property type="entry name" value="AA_adenyl_dom"/>
</dbReference>
<dbReference type="InterPro" id="IPR020806">
    <property type="entry name" value="PKS_PP-bd"/>
</dbReference>
<dbReference type="InterPro" id="IPR006162">
    <property type="entry name" value="Ppantetheine_attach_site"/>
</dbReference>
<dbReference type="FunFam" id="3.30.559.30:FF:000005">
    <property type="entry name" value="Nonribosomal peptide synthase Pes1"/>
    <property type="match status" value="1"/>
</dbReference>
<dbReference type="InterPro" id="IPR042099">
    <property type="entry name" value="ANL_N_sf"/>
</dbReference>
<dbReference type="FunFam" id="3.40.50.980:FF:000001">
    <property type="entry name" value="Non-ribosomal peptide synthetase"/>
    <property type="match status" value="1"/>
</dbReference>
<dbReference type="SMART" id="SM00823">
    <property type="entry name" value="PKS_PP"/>
    <property type="match status" value="4"/>
</dbReference>
<dbReference type="SUPFAM" id="SSF56801">
    <property type="entry name" value="Acetyl-CoA synthetase-like"/>
    <property type="match status" value="6"/>
</dbReference>
<dbReference type="InterPro" id="IPR020845">
    <property type="entry name" value="AMP-binding_CS"/>
</dbReference>
<reference key="1">
    <citation type="journal article" date="2014" name="PLoS Genet.">
        <title>Signature Gene Expression Reveals Novel Clues to the Molecular Mechanisms of Dimorphic Transition in Penicillium marneffei.</title>
        <authorList>
            <person name="Yang E."/>
            <person name="Wang G."/>
            <person name="Cai J."/>
            <person name="Woo P.C."/>
            <person name="Lau S.K."/>
            <person name="Yuen K.-Y."/>
            <person name="Chow W.-N."/>
            <person name="Lin X."/>
        </authorList>
    </citation>
    <scope>NUCLEOTIDE SEQUENCE [LARGE SCALE GENOMIC DNA]</scope>
    <source>
        <strain>PM1</strain>
    </source>
</reference>
<dbReference type="InterPro" id="IPR000873">
    <property type="entry name" value="AMP-dep_synth/lig_dom"/>
</dbReference>
<dbReference type="Gene3D" id="3.30.559.30">
    <property type="entry name" value="Nonribosomal peptide synthetase, condensation domain"/>
    <property type="match status" value="9"/>
</dbReference>
<dbReference type="FunFam" id="3.40.50.12780:FF:000014">
    <property type="entry name" value="Nonribosomal peptide synthetase 1"/>
    <property type="match status" value="3"/>
</dbReference>
<keyword evidence="3" id="KW-0436">Ligase</keyword>
<gene>
    <name evidence="9" type="ORF">GQ26_0610170</name>
</gene>
<evidence type="ECO:0000313" key="9">
    <source>
        <dbReference type="EMBL" id="KFX41393.1"/>
    </source>
</evidence>
<sequence length="7945" mass="890875">MVGFQSQKEDSLARSLPLDAVQQNMEELSEIVDGNTDIENAHGKARDRNEEELFEQVKDVFAMTLKVKKEKLKMQEAFLAQGGDSLLAIQIVGRCREAGFQFDTSDLLRANTLEQMCYDIIKECLSWSATHATEVQTPTSNDDEAQARNASSPSTKTKKLTPMQHFHMFGGQIRIKLFELAVKPTISETIVSTCLNRLVQRHEILRATVHEEHRNTTADEGYPKTTAFMQIPATSTTNSLFAYEKYQYESLSNCQIVLAGFGEAINIENGQGFAAVSFTEEAQNARFLGLLAHCSLVDGQAWNTIVKDLSHLLDGEVSVQRNNDTETIELASQGHEFINDLTHDEVGAFTTGDADTRIWVLPIHQEITTKLLPGSSCHKPLRTEPLDFLTAALYLAYREQASTVETDTIDMYELHQEGIHDGSTDIDFFENLVSIDTTPLKAETTAADLVRLVKDIRRRSHIESPGQQHQLCQKLKHPRRTTLVLDCFNTAMAPPEAGKSMMRDIFQTTSCRNGLSPNTYLISTCMVKDRLCFTFQGTDGKDSSNLIEAQKKSFGESLSRTLHNLLLELETSGHRATLSDFPLLKATYLELDDLIGNKLKHLAPNPLADIEDIVPCSPMQEAIMISQSVDDILYQCAYRGPLDPVRLANAWSQVVQRHEALRTVFMESRSRPGHFDSAIFKRVSSPVAFLETEAEIRSVIDGTYTPIKFGMLEIPHRFAIFQKSEKELHIRIDASHTIIDGESIYILFQDAWALYNSEVLIEPGCPYRSFVFYYNKLSLEESVSYWTNYLSGSEPTMLPLNYPDSSREQFGTVALDIDTSAYQLDRLCGELNITLVNLCQLAWGCVLGNFAGSSDVQFSYVTSGRQAALPGIAKSVGTYINTVSCRLALSPALTIIECLQKIRDDFIQSLSHQFLPLSDRDSDDDKSFLKRGNTLLVVQRNAHTGSIADDSGRFEVIKAINRTEYDLVMNIEVAPSKIKVNVDFWGSLLDEDFAYKVATAFKMSVLSISSNHGRCIRNISLVNENQALKLHHWSGDYPAAVDGCIHDLVYEQVKLRPHAVAIHADGDDITYARLDVLANGLAKRLVDAGVGPEKFVALCFNKSPWAIVSMLAILKAGGIVVPVGVQHPKERVQSIITDTKTLNIVQESKLKPENAAHEGTWQSVQYDHKNAYSTILSIYLDVSVGDIFGTLIHGGCVCVISEEDRMNNLEASMDKAKVNLAVLTSTVADLLRPSEVSTLEVLVLVGEPAKPSVIETWVEHVTILNAYGPSECCIHSTCGDPITSVAQASIIGKGLNTRAWVVNPANIDQLSPIGAVGELLLDGPMLARGYLNDALKTAAAFIKDLSWYKEHDLKPGHRMYRTGDLVRQSMDGSLTYIGRRDTQVKIRGQRVEMGEIEYNILHSPVPVLDATVIYAKQGLFKGRLVGLLVLEDVSEDATFLEFLEGIDIISDRKAAAKVVAIRVYVSENVMEYMVPSLWLLCKSIPLNDSGKKDHRKLQKWLGEVDEAFITSNTHTGYEDQCESIPDTAIQRKLQQIWAEVLNKPLAAIPVNRSFLSLGGDSISAMQVASRCRSDGISISVKEIMQTKSILDLSTKTELYKGNSGSRSGSGKPFRLSPVQQLYKDKVAHGSLEAEGEFRFNQSFLLRVLTEVDSNDFIQAMDVIVQQHGMLRARFHPSLTDMSWTQTLETNLFGSYHNGVHSVTTMELAIEVMASSQRSLNLELGPVFSVDLIKLQSSGEQLLFLTAHHLVIDLVSWHPETNFYADETIETVLIDEKITSLLFGKCNESLQTETIDLLLATIFHSFRLAFPDRDVPAIFNEGHGREVWNDSIDVTQTVGWFTTFVPLRIPTVENLLDIVKWTKDLRRRIPGHGLPYFSSQFLRTDENASVSSDWNPEVIFNYVGRSQQLEREDSLFRLEHIRDPRLSPVGKRTRRLGLFEISAIVESDSLRVDFRLNKHVRDLNSVKTWVAAYKATLLDMTSQLVKVDRIYTLSDFAMPDMTYESLTHLQYTYLPQVNLSINDVEDVYHCSPMQQGILISQLKSPATYQIQQVCEIKPRQDHNAIDIDRLVDSWQRIVDRHSILRTIFVSSISDDGTWDQVVLKKWEADISYLKDVLDEDVLDCFAEKPHLEQLPNQPCHRITVFQTLTKRIYAYFEVSHALVDASSLNLLLDEWIAAYDGSLLFTSAPKYNAYIGFLQQHSAEESLTYWTEHLKDAEICKIVGSKGSTSDLGTRGTDFQTVAKAFSATPQLNQFVEKNDITIATVVQLAWAIVLSKYTGSQKPTFGYLSSGRDAEIEDIERIAGPLINMMVAHIKLDSSMSITKTMEQIQDNFLNGFTHQRTPLVDIQHGLRLGDTRLFNTSLSYKPWATNDVNESHSLIINHVTGIDPTEYDINLDIVGGPQAFSATLQYSSTSMTNDDATSLLESFLQVLHSMIDESTIMLGDIDMVSAYEIERMREWNRNAPERIDRCVHDLVEEQCLRHPDAQAVCAWDGEMTYGELNKLSTLLASFLKDNGIGPEKSVAICFNKSCWAVVSILAILKAGGVVVPIAVRHPLQRAKAILEEVNAQIMLTDQGNCSQYVDTLPSVHVVDDNLVGKFLLPPGRVCEEIRPDNAAYIIFTSGSTGAPKGVVLEHSTLSTVLSAHGSKLNIGPKTRVGQFSAYTFDVSIGDIFITLLHGGCVCVISDEDRLNKLPYALNNAGVNFMFLTSTVATLIEPKDFPSLETMVLVGEAVRPEIIETWGQKVDVISAYGPSECSIHATFSEPIKDKQDAGNIGVAFCAGLWVVDSNTIDRLCPTGVIGELLIDGPSLARGYLNKPELTASSFIKNPSWAQKHGMALNRRMYRTGDLVRRNHDGTLTFVGRRDAQIKIRGQRVELGEIEYWVKKSLASINRVVVDFIFVSGQDRDPVVIAAMDMDSSNQSSNTPSPIRLTESMTKSYLELQNSLFEALPSYMVPSIYIPFSHIPLTSSGKVDRVSLRELLHNLSDGEISHFSLVEKGYLKPSTETEIRLQDAWAITLRIDANKISTTDHFFRSGGDSVSAMRLVALLQKNHMHLSVADIFLHPRLSDMAHHINQQGQGERAREIAPFELFRTESKNPNLEESKHASLPMLNELAAKCNVSIDEIEDVYPCTPLQEGLLVLSAQDPKQYISQRVFRLTEAMDFQKFQDAWSHLFGLVPILRTRIIEGQQVVLRHSIEWQYASDLRRYLSNDKERSMLPGMALSRYAMVKEQASVGKSQYFVWTAHHSVYDGWSVNLIFEALYAIYQGNDIPDIVPYTRFLKYIQEIDTESMKSYWRSQFSHWTSNQFPPLPDHDYIPQPSNICQREIEVTASTKPATASIAVMLRAAWALVVSQHQGNADVLLGVPLSGRSVPVQGILDIIAPTITTVPVRIKLDYSESVGDYLAKVRQQAVEMMPFEHTGLQQIQRVVKTETGVAPEFQHLLVVQPKSEIGENPASRFSCLEEVVTDNIGFEGYALTVECITDMDKGVVQVEARFDDSIIPRIKVDKLLEQFELVFEQLIRHSERNENTRLRELDMLGSDDIQSILQWNRNETPAIQATVHELVSDMSRDQPNAPAICAWDGNFTYGEVEGLTDRLAHYLVSMGVKPEMMIPICFDKSSWALISMLAVIKAGGAIVPIGVQHPIQRVRSILQDIGAHMMLVGKNYGDRFQGLVQTFTVDGALFDQLPSIRGPLSCVQPHNAAVVIFTSGSTGVPKGVVLEHQALCTGFQAHGTRFGIGRHTRTLQFAAYTFDVSIGDIFMTWQFGGCICVISEEQRLNHLSGAIAAHKANFAVLTPTVAALLEPSKIPLLKTLVLGGEAPHLDVVEKWGNSARLINAYGPAECSINSTSQELVDLHDIRNIGTAFTGNLWVVDSIDCNGLVPIGVIGELLIEGPLLARGYVQKEKTDAAFITDPEWMRRYNLRSNRRMYCTGDLVYQNPDGTLVYVGRKDTQVKLRGQRLELAEIEHHLLKHHQVANGVITYAQSGSYKSRLVCTLVLHKFSCDTLEKNEIREIRPEDKREAAIQCSEISHYLSQLLTSYMIPTAWVALSTMPVNDSGKIDRRKINLWIDGLTEDSSIITAREDESFIYMPSTVFEEKLQTAWSQVLNIPLHQVPLNTSFVSIGGDSITAMQVVSRCRDNGIAISVRDILQRKSIQELSSIATEAITSIAYTPENPNEPFPLSPMQQFYFQSMAAADMDVTGDNRYNQSLSVTLLRHVESTKIQQAIDSIVIKHPMLRARFHKDVSRGWAQTIHASAHESYRFRFHDNVTMSEVSNTKTVSHGSLNLENGPLFSVDLFHIPEANGIRQLLFLCAHHLVIDFVSWRIVMKDLEEFAQGRMISLKSPASFRQWSQHQSKQLQTSFRLPDFEVNHSVFWDYWGLNATDNTQKNVISERIVLPESLTSMLFSDRYNRVMRTEPVELFLAALLHSFHVAFPSRSLPEIFDESHGRNTLEADIDLSDTVGWFTTLVPLRVTGSSNSAMDILKRTKDARRSSMQRTHRYMLAKYSASKHTAHGTLDVMEIVFNYAGRSQQLETAGRLFNLDSQSPMDEISPIGDNVRRPFIFEIISSVFNSELTFMFHFHHEIHHQDAIREWISGYRTSIQQLVEELAKADRDIYTISDFPLADMSYEMLDKLQSFSLSEIEGNNIEDVYPCSPIQQGILISQAKSPGTYQIRHSCEVRSPDPSLPIDMQQLVKAWQVVINRHPILRTIFIESQVRAGCFDQLVLKSWIPRIETGLLSDEETPQSHIDEVPRWEYETGKPCHRLMVFSTTDTRLHILFEISHALVDASSVDLILSDLFKAYQGKLPSHPGPSYSTYIAYLQNSESEEDLKYWHQRLENIEPCEFPSLAANMTQQSEDGISSVNTDLDEFQALADFASTHGITAANVLQLAWAVVLSMYTGSEKVVFGYLASGRDAPIKNVSEMVGPMINIMVTTLDIDRQATILGTLCEIQNAAIEGLHHQRTSLIDIHHALKLKDRKLFNTTVSYKYDNGSRDSSFIIASEIAEDPTEYDVNLNVSKRPDGRTQLYLRYGTRFMTDDIARHILQIFKETVSSLLKNPNARLVDLLTITEDDVALIRQHNETIPDALEVCLHQLVSERCRVQPESYAIDGWDGVFTYDEIENLSQKLAYHLVSLGVGPEVMVATYFGKSVWAIISMLAILKAGGVVVPLDIQRSSFIVKTMIAQVNSKTILVEDIHHGDHFNDISATVCIVNEDLFDLLPESKLQAACEHVKPHNAAFVIHTSDTGDKPIGVILEHRAISTSLQARGKAFTLDANTRTLQFTPHATGNSIADIFATLMFGGCICVSSEQDYIDTNISEVMERYRVSFAALTPTIATSVHGYHVPSLKTLVFTGETVNKSSLEGLSTHFRLINAYQSIESSFYTTSTDIDLSRDSMNIGHGVAARMWVVEQDNPHKLVPIGVVGELLVEGPLLARGYLQDEERTSTAFITDPSWVHDYGFTTGRRLYRTGDLVQQNLDGSIAFVDRRNEQITVNSQRVNKTDIENRISLIESHVHGAVLGLVSTTKGPKLAAAIQIPHPELYGYNTPADNLLPVTDALTELLNRVQTALSRELPTHMIPELYVPIKHLPIRESGKLDRRTVLQFLESSPDHILLQYMPSAFTNSQPLTKLERQLRLLWAKVLDKEEESIVTGSHFFRLGGDSVAAMRLVSWAQEVHLRITVSNIFQYPILSDMAQYLDHTTRSPQQERKMIIPFSLWRDQHMLSPDEDLSQHISYAATQCHLDETAIEDMYPCTPLQEGLMTISATQSSSYTKQHVFIMDRSLDVGRFKSAWQQIANSMPILRTRIIMDSFSRSSQVVVRSDIQWNDAMDLQKYLSEDIANRMDYGSELLRFGLVKSTSNERIYFIWTAHHSIYDGWTTSKILQSVAQIYFHGYTPQPVPYNEFIQFLQESNKEEEKDYWRSQLAKNNSVGFPETPGPEHEPNPSEKIACDLQLDTNESNITTSTLIRAAWALLISQETQSDDVIFGAPLSGRAAPVSGILDILGPTLTTVPVRINIDRAQPVLEFLSRVQQQATDMIPFEHTGLQYIQRLISDGQPTLDMQRLLQHLLVIQPTARDDNSSEFPGLEAVPVEDEGFFNYPLIVICNVDNDTNSVHVEAQFDKAVVPHTQMSRLLHRFQSIFCQLQECPRVVANYRSRRVGDMVVISSSDVEQLKKWNSPVHKPSQACLHELISKRAQERPASSAIRDWNGTRTYSQIESLSTRLAIHLIELGVQPETIVGISFEKSYLTIISMLAILKAGGCVVALGVNHPTQRIQVILRDTGANIVLTSQQYRHRLEEIASNSRVVTVDTEFLKSLPLQDLHMSNNFSDTHFNNPAFIIYTSGSTGVPKGVVLEHGALSTSMLAHGAVLGIGIDTRTLQFAAYTFDGSIMEIFTTLVHGGCVCVISEDDRMSNLPGAIEAVGANFAVLTPTVAGLFHPEDAPSLTEIVLVGEPIKPSVAVDWARSAKVFNGYGPTECSILSTLKDFSDCPEYNPQSVLFSNIGSVLSGGLWVVDAVNHNRLVPIGVVGELLISGPFLARGYLNDEKKTSASFIDKPVWAVENEIEFSGRMYRTGDLVCQAPDGSFIYVGRKDTQIKINGQRVETGEIEHHLRSHPSISDAIVIYPKEGPYKHRLVALFTAHDFTPDADNETFLPYIDQSHYAEISQVIDDMSETLSLSLATYMMPTAWLPVARLPTNDSGKADRIKIRRFIEVLKSEDDSMITQTSPHELLCTPTTTSEKILQEIWGQVLNLPLHSVPVNRSFLTVGGDSITAMQVVSQCRKRNILLLVRDILQSKSITDLARSVAVPRSMHIGEDDQTGPFPLTPIQRLYFESIAGDKLNVAHDNRYNQSFCLKLRQYIDPLEIDRAVKSLVTSHPMLRARFSPPQSDEWSQTIEESIDGSYKCQLHLVTKDKDMMNLIAHSQSTLDLENGPVFSTDLVAFPDKTQFLFLTAHHLVIDLVSWRLISRDLEQLIQGKQISSNPGISFASWSRFQQRYVPNSVQAGLPVETQSMKWSYWGVDEINNLHENSVEEAIVINESLTSQLFGTCNETMRTEPLDLLLAALVHSFLQCFPGRKAPTIFDEGHGRDVGDDAVDLSETVGWFTSMLPVYVPMEDNQDDILDILRRLKDIRRSIPNKGIPYFLSRFLAPEGRKEFESHRQMEVTFNYTGRYQQLERNDGLFELHSLDSEETSPIGPKTKRMAIFEIIASVFNGQLKLGFSFNRYAKHQRQIQNWISTYSVSLERLVSELSHQTDNIYTLTDYPLAGLNYEDLKMLQEEYLPQIGVKGLDEVEDIYPCSPIQQGILMSQVKSPTTYQIRQVCKLHDGSGSTGTINLSRLQSAWKDVVGRHPILRTIFIDCLSTSNIFDQLVLKTFQPSVEIISCEIGDDFSIRMGELPNLNYEGGRPCHRLSFFYKETGHVYALFDISHALVDASSLSLIVYDLKQAYDQKLTTSSGPRYSAYIAFLQQSSVAEDLNYWKKYLSGAEPCNLPGDFSNSQQKPSAALVKKVESVLEDTNDLARFSEIHGFTVANILQVAWGLLLSAYTGSSKVLFGYLASGRDAPIEHINELVGPMINMMITSMSLNPDSTVLDVVQQVQDNFLEGFQHQRSSLIDIQHALDLSGERLFNSTISYRRDEGQQTSSLGIESTSGEDPTEYDVNLHIGWKGKSAKFTLQYTPSYLTADSATHILRNFEHLVQVIVRNEKTRLMDLELVAPHDLEQIVEWNDNLHFPPIQACIHHMVHETCRSQPDSLAISAWDGNLTYHQLDDLSTRLSFSLMQMGTRPESMVAIHFEKSCWALVSMLAILKAGGAVVPLNVQHPMERILVILDDARVKLLLTSHRVSLPDQANHPRQCSLTTLLSLSIHPAVPENQRVSFLTMLRYALLCKLMAPRMECQRKVEWFSSRITTSTLVSEMFLFRFFLEDASASFQNKIEQTI</sequence>
<dbReference type="InterPro" id="IPR023213">
    <property type="entry name" value="CAT-like_dom_sf"/>
</dbReference>
<protein>
    <submittedName>
        <fullName evidence="9">Nonribosomal peptide synthetase 12</fullName>
    </submittedName>
</protein>
<keyword evidence="6" id="KW-0175">Coiled coil</keyword>
<keyword evidence="1" id="KW-0596">Phosphopantetheine</keyword>
<dbReference type="FunFam" id="3.30.559.30:FF:000002">
    <property type="entry name" value="Nonribosomal peptide synthase Pes1"/>
    <property type="match status" value="3"/>
</dbReference>
<dbReference type="FunFam" id="3.30.300.30:FF:000015">
    <property type="entry name" value="Nonribosomal peptide synthase SidD"/>
    <property type="match status" value="5"/>
</dbReference>
<reference evidence="9" key="2">
    <citation type="journal article" date="2014" name="PLoS Genet.">
        <title>Signature gene expression reveals novel clues to the molecular mechanisms of dimorphic transition in Penicillium marneffei.</title>
        <authorList>
            <person name="Yang E."/>
            <person name="Wang G."/>
            <person name="Cai J."/>
            <person name="Woo P.C."/>
            <person name="Lau S.K."/>
            <person name="Yuen K.-Y."/>
            <person name="Chow W.-N."/>
            <person name="Lin X."/>
        </authorList>
    </citation>
    <scope>NUCLEOTIDE SEQUENCE</scope>
    <source>
        <strain evidence="9">PM1</strain>
    </source>
</reference>
<dbReference type="GO" id="GO:0016874">
    <property type="term" value="F:ligase activity"/>
    <property type="evidence" value="ECO:0007669"/>
    <property type="project" value="UniProtKB-KW"/>
</dbReference>
<dbReference type="SMART" id="SM01294">
    <property type="entry name" value="PKS_PP_betabranch"/>
    <property type="match status" value="1"/>
</dbReference>
<evidence type="ECO:0000256" key="4">
    <source>
        <dbReference type="ARBA" id="ARBA00022737"/>
    </source>
</evidence>
<dbReference type="GO" id="GO:0031177">
    <property type="term" value="F:phosphopantetheine binding"/>
    <property type="evidence" value="ECO:0007669"/>
    <property type="project" value="InterPro"/>
</dbReference>
<dbReference type="SUPFAM" id="SSF52777">
    <property type="entry name" value="CoA-dependent acyltransferases"/>
    <property type="match status" value="19"/>
</dbReference>
<evidence type="ECO:0000256" key="6">
    <source>
        <dbReference type="SAM" id="Coils"/>
    </source>
</evidence>
<proteinExistence type="inferred from homology"/>
<evidence type="ECO:0000256" key="5">
    <source>
        <dbReference type="ARBA" id="ARBA00029454"/>
    </source>
</evidence>
<evidence type="ECO:0000259" key="8">
    <source>
        <dbReference type="PROSITE" id="PS50075"/>
    </source>
</evidence>
<dbReference type="Pfam" id="PF00550">
    <property type="entry name" value="PP-binding"/>
    <property type="match status" value="6"/>
</dbReference>
<comment type="caution">
    <text evidence="9">The sequence shown here is derived from an EMBL/GenBank/DDBJ whole genome shotgun (WGS) entry which is preliminary data.</text>
</comment>
<accession>A0A093X843</accession>
<dbReference type="InterPro" id="IPR001242">
    <property type="entry name" value="Condensation_dom"/>
</dbReference>
<dbReference type="Pfam" id="PF00668">
    <property type="entry name" value="Condensation"/>
    <property type="match status" value="10"/>
</dbReference>
<dbReference type="NCBIfam" id="TIGR01733">
    <property type="entry name" value="AA-adenyl-dom"/>
    <property type="match status" value="3"/>
</dbReference>
<dbReference type="PANTHER" id="PTHR45398:SF1">
    <property type="entry name" value="ENZYME, PUTATIVE (JCVI)-RELATED"/>
    <property type="match status" value="1"/>
</dbReference>
<feature type="domain" description="Carrier" evidence="8">
    <location>
        <begin position="6739"/>
        <end position="6815"/>
    </location>
</feature>
<dbReference type="Pfam" id="PF00501">
    <property type="entry name" value="AMP-binding"/>
    <property type="match status" value="7"/>
</dbReference>
<dbReference type="EMBL" id="JPOX01000061">
    <property type="protein sequence ID" value="KFX41393.1"/>
    <property type="molecule type" value="Genomic_DNA"/>
</dbReference>
<evidence type="ECO:0000256" key="1">
    <source>
        <dbReference type="ARBA" id="ARBA00022450"/>
    </source>
</evidence>
<dbReference type="CDD" id="cd19542">
    <property type="entry name" value="CT_NRPS-like"/>
    <property type="match status" value="4"/>
</dbReference>
<dbReference type="Gene3D" id="3.40.50.12780">
    <property type="entry name" value="N-terminal domain of ligase-like"/>
    <property type="match status" value="7"/>
</dbReference>